<feature type="domain" description="Fibronectin type-III" evidence="1">
    <location>
        <begin position="73"/>
        <end position="171"/>
    </location>
</feature>
<sequence length="459" mass="50989">MECSVAPWQDGDGCNEKTYRVIYSHTVSMPGILLLIHIDDARQKRRVYTCVATSQSGQTEKTAIFTVLDQPVPGRAPSLISNRNGVVSLYLNTIPFVGDGPLTNMIVEYKQSTSPTWSNTGKLPPSTTTYRLENLKAETQYEVRVVLLRPGIRDEGRGEPGPVFTFRTLCSAPSRSVALQDLSTVGLDSTSLRIEWQNPVGQAFDRINIYYRSVDQYVFEDVEVNDVSATSYVLRGLQQYQIYVVQVKLMNCGFEGPASNTMQKRTKEGAPGPVRDFHVDTISHDSVSVTWQRPQNENGLIRYYNISAARSQPGTSLSDVKVEQVDPNESSYLMTNLQPATDYVISIGAVTILSAPGPVRDFHIDTISHDSVSVTWQRPQNENGLIRYYNISAARSQPGTSLSDVKVEQVDPNESSYLMTNLQPATDYVISIGAVTVLPGPVESQSVTTKEWCKWFTFS</sequence>
<accession>A0A2G8KSZ7</accession>
<dbReference type="InterPro" id="IPR050713">
    <property type="entry name" value="RTP_Phos/Ushers"/>
</dbReference>
<keyword evidence="2" id="KW-0418">Kinase</keyword>
<dbReference type="InterPro" id="IPR013783">
    <property type="entry name" value="Ig-like_fold"/>
</dbReference>
<dbReference type="STRING" id="307972.A0A2G8KSZ7"/>
<evidence type="ECO:0000259" key="1">
    <source>
        <dbReference type="PROSITE" id="PS50853"/>
    </source>
</evidence>
<dbReference type="GO" id="GO:0016301">
    <property type="term" value="F:kinase activity"/>
    <property type="evidence" value="ECO:0007669"/>
    <property type="project" value="UniProtKB-KW"/>
</dbReference>
<protein>
    <submittedName>
        <fullName evidence="2">Putative tyrosine-protein kinase</fullName>
    </submittedName>
</protein>
<dbReference type="PROSITE" id="PS50853">
    <property type="entry name" value="FN3"/>
    <property type="match status" value="4"/>
</dbReference>
<dbReference type="EMBL" id="MRZV01000392">
    <property type="protein sequence ID" value="PIK51060.1"/>
    <property type="molecule type" value="Genomic_DNA"/>
</dbReference>
<evidence type="ECO:0000313" key="3">
    <source>
        <dbReference type="Proteomes" id="UP000230750"/>
    </source>
</evidence>
<comment type="caution">
    <text evidence="2">The sequence shown here is derived from an EMBL/GenBank/DDBJ whole genome shotgun (WGS) entry which is preliminary data.</text>
</comment>
<dbReference type="InterPro" id="IPR003961">
    <property type="entry name" value="FN3_dom"/>
</dbReference>
<feature type="domain" description="Fibronectin type-III" evidence="1">
    <location>
        <begin position="178"/>
        <end position="269"/>
    </location>
</feature>
<dbReference type="GO" id="GO:0016020">
    <property type="term" value="C:membrane"/>
    <property type="evidence" value="ECO:0007669"/>
    <property type="project" value="UniProtKB-SubCell"/>
</dbReference>
<dbReference type="Pfam" id="PF00041">
    <property type="entry name" value="fn3"/>
    <property type="match status" value="4"/>
</dbReference>
<keyword evidence="3" id="KW-1185">Reference proteome</keyword>
<name>A0A2G8KSZ7_STIJA</name>
<evidence type="ECO:0000313" key="2">
    <source>
        <dbReference type="EMBL" id="PIK51060.1"/>
    </source>
</evidence>
<dbReference type="AlphaFoldDB" id="A0A2G8KSZ7"/>
<dbReference type="InterPro" id="IPR036116">
    <property type="entry name" value="FN3_sf"/>
</dbReference>
<reference evidence="2 3" key="1">
    <citation type="journal article" date="2017" name="PLoS Biol.">
        <title>The sea cucumber genome provides insights into morphological evolution and visceral regeneration.</title>
        <authorList>
            <person name="Zhang X."/>
            <person name="Sun L."/>
            <person name="Yuan J."/>
            <person name="Sun Y."/>
            <person name="Gao Y."/>
            <person name="Zhang L."/>
            <person name="Li S."/>
            <person name="Dai H."/>
            <person name="Hamel J.F."/>
            <person name="Liu C."/>
            <person name="Yu Y."/>
            <person name="Liu S."/>
            <person name="Lin W."/>
            <person name="Guo K."/>
            <person name="Jin S."/>
            <person name="Xu P."/>
            <person name="Storey K.B."/>
            <person name="Huan P."/>
            <person name="Zhang T."/>
            <person name="Zhou Y."/>
            <person name="Zhang J."/>
            <person name="Lin C."/>
            <person name="Li X."/>
            <person name="Xing L."/>
            <person name="Huo D."/>
            <person name="Sun M."/>
            <person name="Wang L."/>
            <person name="Mercier A."/>
            <person name="Li F."/>
            <person name="Yang H."/>
            <person name="Xiang J."/>
        </authorList>
    </citation>
    <scope>NUCLEOTIDE SEQUENCE [LARGE SCALE GENOMIC DNA]</scope>
    <source>
        <strain evidence="2">Shaxun</strain>
        <tissue evidence="2">Muscle</tissue>
    </source>
</reference>
<dbReference type="Proteomes" id="UP000230750">
    <property type="component" value="Unassembled WGS sequence"/>
</dbReference>
<dbReference type="SUPFAM" id="SSF49265">
    <property type="entry name" value="Fibronectin type III"/>
    <property type="match status" value="3"/>
</dbReference>
<gene>
    <name evidence="2" type="ORF">BSL78_12053</name>
</gene>
<dbReference type="SMART" id="SM00060">
    <property type="entry name" value="FN3"/>
    <property type="match status" value="4"/>
</dbReference>
<feature type="domain" description="Fibronectin type-III" evidence="1">
    <location>
        <begin position="273"/>
        <end position="351"/>
    </location>
</feature>
<feature type="domain" description="Fibronectin type-III" evidence="1">
    <location>
        <begin position="358"/>
        <end position="452"/>
    </location>
</feature>
<proteinExistence type="predicted"/>
<dbReference type="OrthoDB" id="10253954at2759"/>
<keyword evidence="2" id="KW-0808">Transferase</keyword>
<organism evidence="2 3">
    <name type="scientific">Stichopus japonicus</name>
    <name type="common">Sea cucumber</name>
    <dbReference type="NCBI Taxonomy" id="307972"/>
    <lineage>
        <taxon>Eukaryota</taxon>
        <taxon>Metazoa</taxon>
        <taxon>Echinodermata</taxon>
        <taxon>Eleutherozoa</taxon>
        <taxon>Echinozoa</taxon>
        <taxon>Holothuroidea</taxon>
        <taxon>Aspidochirotacea</taxon>
        <taxon>Aspidochirotida</taxon>
        <taxon>Stichopodidae</taxon>
        <taxon>Apostichopus</taxon>
    </lineage>
</organism>
<dbReference type="PANTHER" id="PTHR46957:SF3">
    <property type="entry name" value="CYTOKINE RECEPTOR"/>
    <property type="match status" value="1"/>
</dbReference>
<dbReference type="PANTHER" id="PTHR46957">
    <property type="entry name" value="CYTOKINE RECEPTOR"/>
    <property type="match status" value="1"/>
</dbReference>
<dbReference type="Gene3D" id="2.60.40.10">
    <property type="entry name" value="Immunoglobulins"/>
    <property type="match status" value="4"/>
</dbReference>
<dbReference type="CDD" id="cd00063">
    <property type="entry name" value="FN3"/>
    <property type="match status" value="4"/>
</dbReference>